<dbReference type="PANTHER" id="PTHR13812">
    <property type="entry name" value="KETIMINE REDUCTASE MU-CRYSTALLIN"/>
    <property type="match status" value="1"/>
</dbReference>
<reference evidence="1 2" key="1">
    <citation type="journal article" date="2009" name="PLoS Genet.">
        <title>Alliance of proteomics and genomics to unravel the specificities of Sahara bacterium Deinococcus deserti.</title>
        <authorList>
            <person name="de Groot A."/>
            <person name="Dulermo R."/>
            <person name="Ortet P."/>
            <person name="Blanchard L."/>
            <person name="Guerin P."/>
            <person name="Fernandez B."/>
            <person name="Vacherie B."/>
            <person name="Dossat C."/>
            <person name="Jolivet E."/>
            <person name="Siguier P."/>
            <person name="Chandler M."/>
            <person name="Barakat M."/>
            <person name="Dedieu A."/>
            <person name="Barbe V."/>
            <person name="Heulin T."/>
            <person name="Sommer S."/>
            <person name="Achouak W."/>
            <person name="Armengaud J."/>
        </authorList>
    </citation>
    <scope>NUCLEOTIDE SEQUENCE [LARGE SCALE GENOMIC DNA]</scope>
    <source>
        <strain evidence="2">DSM 17065 / CIP 109153 / LMG 22923 / VCD115</strain>
        <plasmid evidence="2">pDeide3</plasmid>
    </source>
</reference>
<dbReference type="EMBL" id="CP001117">
    <property type="protein sequence ID" value="ACO48175.1"/>
    <property type="molecule type" value="Genomic_DNA"/>
</dbReference>
<dbReference type="KEGG" id="ddr:Deide_3p02181"/>
<name>C1D3U6_DEIDV</name>
<dbReference type="Gene3D" id="3.30.1780.10">
    <property type="entry name" value="ornithine cyclodeaminase, domain 1"/>
    <property type="match status" value="1"/>
</dbReference>
<gene>
    <name evidence="1" type="ordered locus">Deide_3p02181</name>
</gene>
<accession>C1D3U6</accession>
<protein>
    <submittedName>
        <fullName evidence="1">Putative ornithine cyclodeaminase/mu-crystallin</fullName>
    </submittedName>
</protein>
<geneLocation type="plasmid" evidence="2">
    <name>pDeide3</name>
</geneLocation>
<keyword evidence="2" id="KW-1185">Reference proteome</keyword>
<organism evidence="1 2">
    <name type="scientific">Deinococcus deserti (strain DSM 17065 / CIP 109153 / LMG 22923 / VCD115)</name>
    <dbReference type="NCBI Taxonomy" id="546414"/>
    <lineage>
        <taxon>Bacteria</taxon>
        <taxon>Thermotogati</taxon>
        <taxon>Deinococcota</taxon>
        <taxon>Deinococci</taxon>
        <taxon>Deinococcales</taxon>
        <taxon>Deinococcaceae</taxon>
        <taxon>Deinococcus</taxon>
    </lineage>
</organism>
<dbReference type="HOGENOM" id="CLU_042088_1_2_0"/>
<dbReference type="OrthoDB" id="5293744at2"/>
<dbReference type="InterPro" id="IPR003462">
    <property type="entry name" value="ODC_Mu_crystall"/>
</dbReference>
<proteinExistence type="predicted"/>
<dbReference type="InterPro" id="IPR036291">
    <property type="entry name" value="NAD(P)-bd_dom_sf"/>
</dbReference>
<dbReference type="InterPro" id="IPR023401">
    <property type="entry name" value="ODC_N"/>
</dbReference>
<dbReference type="RefSeq" id="WP_012695047.1">
    <property type="nucleotide sequence ID" value="NC_012528.1"/>
</dbReference>
<dbReference type="Pfam" id="PF02423">
    <property type="entry name" value="OCD_Mu_crystall"/>
    <property type="match status" value="1"/>
</dbReference>
<dbReference type="PIRSF" id="PIRSF001439">
    <property type="entry name" value="CryM"/>
    <property type="match status" value="1"/>
</dbReference>
<dbReference type="NCBIfam" id="NF005603">
    <property type="entry name" value="PRK07340.1"/>
    <property type="match status" value="1"/>
</dbReference>
<dbReference type="SUPFAM" id="SSF51735">
    <property type="entry name" value="NAD(P)-binding Rossmann-fold domains"/>
    <property type="match status" value="1"/>
</dbReference>
<dbReference type="GO" id="GO:0005737">
    <property type="term" value="C:cytoplasm"/>
    <property type="evidence" value="ECO:0007669"/>
    <property type="project" value="TreeGrafter"/>
</dbReference>
<evidence type="ECO:0000313" key="2">
    <source>
        <dbReference type="Proteomes" id="UP000002208"/>
    </source>
</evidence>
<dbReference type="PANTHER" id="PTHR13812:SF19">
    <property type="entry name" value="KETIMINE REDUCTASE MU-CRYSTALLIN"/>
    <property type="match status" value="1"/>
</dbReference>
<dbReference type="AlphaFoldDB" id="C1D3U6"/>
<sequence>MLILDARQIRQRTTYGRVAEAIADLLRSDSPPVAPPRQVIPLPSGGAMLVMPVADEQCAVVKTVTVHLENARSGRPAIQGQVLVLHARSGTSLALLDGPAITALRTAAVSLLAARTWGIPEGPLLMIGAGQQAQAHLEALTEGLPPRDIWCSSVRPESMNALVAWGDERGLRIRLAADLGQVVRDAAVIVTATTSKSPVIPDVVRDDVLVLAVGAFRPDMQEIPPSLVERSTIVVDDLAGARHEAGDLLQARVDWNTVLTLRELVQSGAPAHGPRLFKSVGHAFWDLAAAKLCLSPAARPL</sequence>
<keyword evidence="1" id="KW-0614">Plasmid</keyword>
<evidence type="ECO:0000313" key="1">
    <source>
        <dbReference type="EMBL" id="ACO48175.1"/>
    </source>
</evidence>
<dbReference type="Proteomes" id="UP000002208">
    <property type="component" value="Plasmid 3"/>
</dbReference>
<dbReference type="Gene3D" id="3.40.50.720">
    <property type="entry name" value="NAD(P)-binding Rossmann-like Domain"/>
    <property type="match status" value="1"/>
</dbReference>